<accession>A0A5B7GP24</accession>
<evidence type="ECO:0000313" key="3">
    <source>
        <dbReference type="Proteomes" id="UP000324222"/>
    </source>
</evidence>
<keyword evidence="3" id="KW-1185">Reference proteome</keyword>
<protein>
    <submittedName>
        <fullName evidence="2">Uncharacterized protein</fullName>
    </submittedName>
</protein>
<dbReference type="AlphaFoldDB" id="A0A5B7GP24"/>
<feature type="region of interest" description="Disordered" evidence="1">
    <location>
        <begin position="1"/>
        <end position="93"/>
    </location>
</feature>
<evidence type="ECO:0000313" key="2">
    <source>
        <dbReference type="EMBL" id="MPC61861.1"/>
    </source>
</evidence>
<sequence>MEDEGSLDCYSAGEDIVENGKGQKGGEQHASEDGDEVVDLEANNQDVEFTEEIINVEGKDKDAKDKKEGDDKDEKDSSDKSKKKKKLPSMEEDIGITTFAGEHKGFFGIIKQSVAKKTRKSRTLEVKLDIIPRHERREN</sequence>
<dbReference type="OrthoDB" id="447290at2759"/>
<dbReference type="Proteomes" id="UP000324222">
    <property type="component" value="Unassembled WGS sequence"/>
</dbReference>
<gene>
    <name evidence="2" type="ORF">E2C01_055938</name>
</gene>
<name>A0A5B7GP24_PORTR</name>
<reference evidence="2 3" key="1">
    <citation type="submission" date="2019-05" db="EMBL/GenBank/DDBJ databases">
        <title>Another draft genome of Portunus trituberculatus and its Hox gene families provides insights of decapod evolution.</title>
        <authorList>
            <person name="Jeong J.-H."/>
            <person name="Song I."/>
            <person name="Kim S."/>
            <person name="Choi T."/>
            <person name="Kim D."/>
            <person name="Ryu S."/>
            <person name="Kim W."/>
        </authorList>
    </citation>
    <scope>NUCLEOTIDE SEQUENCE [LARGE SCALE GENOMIC DNA]</scope>
    <source>
        <tissue evidence="2">Muscle</tissue>
    </source>
</reference>
<evidence type="ECO:0000256" key="1">
    <source>
        <dbReference type="SAM" id="MobiDB-lite"/>
    </source>
</evidence>
<comment type="caution">
    <text evidence="2">The sequence shown here is derived from an EMBL/GenBank/DDBJ whole genome shotgun (WGS) entry which is preliminary data.</text>
</comment>
<feature type="compositionally biased region" description="Basic and acidic residues" evidence="1">
    <location>
        <begin position="57"/>
        <end position="80"/>
    </location>
</feature>
<organism evidence="2 3">
    <name type="scientific">Portunus trituberculatus</name>
    <name type="common">Swimming crab</name>
    <name type="synonym">Neptunus trituberculatus</name>
    <dbReference type="NCBI Taxonomy" id="210409"/>
    <lineage>
        <taxon>Eukaryota</taxon>
        <taxon>Metazoa</taxon>
        <taxon>Ecdysozoa</taxon>
        <taxon>Arthropoda</taxon>
        <taxon>Crustacea</taxon>
        <taxon>Multicrustacea</taxon>
        <taxon>Malacostraca</taxon>
        <taxon>Eumalacostraca</taxon>
        <taxon>Eucarida</taxon>
        <taxon>Decapoda</taxon>
        <taxon>Pleocyemata</taxon>
        <taxon>Brachyura</taxon>
        <taxon>Eubrachyura</taxon>
        <taxon>Portunoidea</taxon>
        <taxon>Portunidae</taxon>
        <taxon>Portuninae</taxon>
        <taxon>Portunus</taxon>
    </lineage>
</organism>
<dbReference type="EMBL" id="VSRR010019027">
    <property type="protein sequence ID" value="MPC61861.1"/>
    <property type="molecule type" value="Genomic_DNA"/>
</dbReference>
<proteinExistence type="predicted"/>